<dbReference type="GeneID" id="130462460"/>
<proteinExistence type="predicted"/>
<reference evidence="4" key="1">
    <citation type="journal article" date="2021" name="Nat. Commun.">
        <title>Genomic analyses provide insights into spinach domestication and the genetic basis of agronomic traits.</title>
        <authorList>
            <person name="Cai X."/>
            <person name="Sun X."/>
            <person name="Xu C."/>
            <person name="Sun H."/>
            <person name="Wang X."/>
            <person name="Ge C."/>
            <person name="Zhang Z."/>
            <person name="Wang Q."/>
            <person name="Fei Z."/>
            <person name="Jiao C."/>
            <person name="Wang Q."/>
        </authorList>
    </citation>
    <scope>NUCLEOTIDE SEQUENCE [LARGE SCALE GENOMIC DNA]</scope>
    <source>
        <strain evidence="4">cv. Varoflay</strain>
    </source>
</reference>
<evidence type="ECO:0000313" key="5">
    <source>
        <dbReference type="RefSeq" id="XP_056686672.1"/>
    </source>
</evidence>
<comment type="subcellular location">
    <subcellularLocation>
        <location evidence="1">Membrane</location>
    </subcellularLocation>
</comment>
<evidence type="ECO:0008006" key="6">
    <source>
        <dbReference type="Google" id="ProtNLM"/>
    </source>
</evidence>
<name>A0ABM3QTH5_SPIOL</name>
<dbReference type="RefSeq" id="XP_056686672.1">
    <property type="nucleotide sequence ID" value="XM_056830694.1"/>
</dbReference>
<keyword evidence="4" id="KW-1185">Reference proteome</keyword>
<organism evidence="4 5">
    <name type="scientific">Spinacia oleracea</name>
    <name type="common">Spinach</name>
    <dbReference type="NCBI Taxonomy" id="3562"/>
    <lineage>
        <taxon>Eukaryota</taxon>
        <taxon>Viridiplantae</taxon>
        <taxon>Streptophyta</taxon>
        <taxon>Embryophyta</taxon>
        <taxon>Tracheophyta</taxon>
        <taxon>Spermatophyta</taxon>
        <taxon>Magnoliopsida</taxon>
        <taxon>eudicotyledons</taxon>
        <taxon>Gunneridae</taxon>
        <taxon>Pentapetalae</taxon>
        <taxon>Caryophyllales</taxon>
        <taxon>Chenopodiaceae</taxon>
        <taxon>Chenopodioideae</taxon>
        <taxon>Anserineae</taxon>
        <taxon>Spinacia</taxon>
    </lineage>
</organism>
<evidence type="ECO:0000256" key="3">
    <source>
        <dbReference type="SAM" id="Phobius"/>
    </source>
</evidence>
<protein>
    <recommendedName>
        <fullName evidence="6">Late embryogenesis abundant protein LEA-2 subgroup domain-containing protein</fullName>
    </recommendedName>
</protein>
<evidence type="ECO:0000256" key="2">
    <source>
        <dbReference type="ARBA" id="ARBA00023136"/>
    </source>
</evidence>
<dbReference type="InterPro" id="IPR044839">
    <property type="entry name" value="NDR1-like"/>
</dbReference>
<gene>
    <name evidence="5" type="primary">LOC130462460</name>
</gene>
<dbReference type="PANTHER" id="PTHR31415:SF89">
    <property type="entry name" value="PROTEIN NDR1-LIKE"/>
    <property type="match status" value="1"/>
</dbReference>
<dbReference type="PANTHER" id="PTHR31415">
    <property type="entry name" value="OS05G0367900 PROTEIN"/>
    <property type="match status" value="1"/>
</dbReference>
<keyword evidence="3" id="KW-0812">Transmembrane</keyword>
<feature type="transmembrane region" description="Helical" evidence="3">
    <location>
        <begin position="7"/>
        <end position="27"/>
    </location>
</feature>
<dbReference type="Proteomes" id="UP000813463">
    <property type="component" value="Chromosome 6"/>
</dbReference>
<sequence>MRVSKKFIVWFLISLFFLGLFALVLWLDLRRQSPSFTIADISVPISNKNLQHPKIYLSLETKNPNNVYSITDDYTVVTVSYAKHILGKTDIVIGHQLKNKETPVSFQVEADVNQWRGLVKAISNSSGKSIVMLKVEIKTGIRYHNLGHTSKQHELKFEGEIKIGSDGKILGKKKKKVKLCKGSCKKVEASYQEESTERYSVLT</sequence>
<keyword evidence="2 3" id="KW-0472">Membrane</keyword>
<evidence type="ECO:0000313" key="4">
    <source>
        <dbReference type="Proteomes" id="UP000813463"/>
    </source>
</evidence>
<keyword evidence="3" id="KW-1133">Transmembrane helix</keyword>
<reference evidence="5" key="2">
    <citation type="submission" date="2025-08" db="UniProtKB">
        <authorList>
            <consortium name="RefSeq"/>
        </authorList>
    </citation>
    <scope>IDENTIFICATION</scope>
    <source>
        <tissue evidence="5">Leaf</tissue>
    </source>
</reference>
<accession>A0ABM3QTH5</accession>
<evidence type="ECO:0000256" key="1">
    <source>
        <dbReference type="ARBA" id="ARBA00004370"/>
    </source>
</evidence>